<evidence type="ECO:0000313" key="13">
    <source>
        <dbReference type="Proteomes" id="UP000001072"/>
    </source>
</evidence>
<reference evidence="13" key="1">
    <citation type="journal article" date="2011" name="Proc. Natl. Acad. Sci. U.S.A.">
        <title>Obligate biotrophy features unraveled by the genomic analysis of rust fungi.</title>
        <authorList>
            <person name="Duplessis S."/>
            <person name="Cuomo C.A."/>
            <person name="Lin Y.-C."/>
            <person name="Aerts A."/>
            <person name="Tisserant E."/>
            <person name="Veneault-Fourrey C."/>
            <person name="Joly D.L."/>
            <person name="Hacquard S."/>
            <person name="Amselem J."/>
            <person name="Cantarel B.L."/>
            <person name="Chiu R."/>
            <person name="Coutinho P.M."/>
            <person name="Feau N."/>
            <person name="Field M."/>
            <person name="Frey P."/>
            <person name="Gelhaye E."/>
            <person name="Goldberg J."/>
            <person name="Grabherr M.G."/>
            <person name="Kodira C.D."/>
            <person name="Kohler A."/>
            <person name="Kuees U."/>
            <person name="Lindquist E.A."/>
            <person name="Lucas S.M."/>
            <person name="Mago R."/>
            <person name="Mauceli E."/>
            <person name="Morin E."/>
            <person name="Murat C."/>
            <person name="Pangilinan J.L."/>
            <person name="Park R."/>
            <person name="Pearson M."/>
            <person name="Quesneville H."/>
            <person name="Rouhier N."/>
            <person name="Sakthikumar S."/>
            <person name="Salamov A.A."/>
            <person name="Schmutz J."/>
            <person name="Selles B."/>
            <person name="Shapiro H."/>
            <person name="Tanguay P."/>
            <person name="Tuskan G.A."/>
            <person name="Henrissat B."/>
            <person name="Van de Peer Y."/>
            <person name="Rouze P."/>
            <person name="Ellis J.G."/>
            <person name="Dodds P.N."/>
            <person name="Schein J.E."/>
            <person name="Zhong S."/>
            <person name="Hamelin R.C."/>
            <person name="Grigoriev I.V."/>
            <person name="Szabo L.J."/>
            <person name="Martin F."/>
        </authorList>
    </citation>
    <scope>NUCLEOTIDE SEQUENCE [LARGE SCALE GENOMIC DNA]</scope>
    <source>
        <strain evidence="13">98AG31 / pathotype 3-4-7</strain>
    </source>
</reference>
<dbReference type="GO" id="GO:0046513">
    <property type="term" value="P:ceramide biosynthetic process"/>
    <property type="evidence" value="ECO:0007669"/>
    <property type="project" value="TreeGrafter"/>
</dbReference>
<dbReference type="AlphaFoldDB" id="F4RNQ5"/>
<dbReference type="InterPro" id="IPR015424">
    <property type="entry name" value="PyrdxlP-dep_Trfase"/>
</dbReference>
<dbReference type="KEGG" id="mlr:MELLADRAFT_43664"/>
<evidence type="ECO:0000256" key="9">
    <source>
        <dbReference type="ARBA" id="ARBA00023098"/>
    </source>
</evidence>
<evidence type="ECO:0000256" key="6">
    <source>
        <dbReference type="ARBA" id="ARBA00022679"/>
    </source>
</evidence>
<keyword evidence="13" id="KW-1185">Reference proteome</keyword>
<dbReference type="Proteomes" id="UP000001072">
    <property type="component" value="Unassembled WGS sequence"/>
</dbReference>
<feature type="domain" description="Aminotransferase class I/classII large" evidence="11">
    <location>
        <begin position="155"/>
        <end position="557"/>
    </location>
</feature>
<keyword evidence="6" id="KW-0808">Transferase</keyword>
<dbReference type="HOGENOM" id="CLU_015846_0_2_1"/>
<dbReference type="RefSeq" id="XP_007410680.1">
    <property type="nucleotide sequence ID" value="XM_007410618.1"/>
</dbReference>
<dbReference type="Pfam" id="PF00155">
    <property type="entry name" value="Aminotran_1_2"/>
    <property type="match status" value="1"/>
</dbReference>
<sequence length="574" mass="64264">MSSPTNQSELAPYLNAIYSISSNTLKLIRYLPGSEILLRYIKSSHQNDPFRTLLEILLIFFVIRTWRQSRTRGDVGTGKNFVKLTQKEIDELVLEWKPEPLVDPPLRSTQALSRPPIIIGPPITKPKIIYGEAAERFIQSPENEDSIDPKDIKVVLNLASVNFAGLIGNEQVKRKAIEQLRRSGVGSCGPPGFYGTFDVHMELEQDIARFIGLQSSIIYAQGFSTTSSVIPSFSKRGDIIVVDRGVNFSIQKGIQISRSTIRWYDHNDSSSLEKVLEQLKLEEIKFRRKLSRKFIITEGLFESDGQLCDLPNIIKLKEKYKFRLILDETWSVGSIGKTGRGLTEYFGVPATSVDILIGSLATSFNSGGGFCAGSNEVVAHQRINSAALVFSAALPPLLASAASETIKILSEEDGEERMRRLRKNISIFRDSLSSISTEGSSTPLIRIPSHPDSPMLHFNLKSIEHDEQENEKLNSSLSSNWKPKSNQNQVDLISKEDLSSFEEQEDLLQSIVDKSIKDKSILITRTKKVWEQEIDPMLPSIRICLSAELTENEVEEAGMKLVEVIKEVLVKPSI</sequence>
<dbReference type="GO" id="GO:0046512">
    <property type="term" value="P:sphingosine biosynthetic process"/>
    <property type="evidence" value="ECO:0007669"/>
    <property type="project" value="TreeGrafter"/>
</dbReference>
<accession>F4RNQ5</accession>
<evidence type="ECO:0000259" key="11">
    <source>
        <dbReference type="Pfam" id="PF00155"/>
    </source>
</evidence>
<comment type="cofactor">
    <cofactor evidence="1">
        <name>pyridoxal 5'-phosphate</name>
        <dbReference type="ChEBI" id="CHEBI:597326"/>
    </cofactor>
</comment>
<comment type="pathway">
    <text evidence="2">Lipid metabolism; sphingolipid metabolism.</text>
</comment>
<dbReference type="OrthoDB" id="3168162at2759"/>
<dbReference type="Gene3D" id="3.40.640.10">
    <property type="entry name" value="Type I PLP-dependent aspartate aminotransferase-like (Major domain)"/>
    <property type="match status" value="1"/>
</dbReference>
<dbReference type="Gene3D" id="3.90.1150.10">
    <property type="entry name" value="Aspartate Aminotransferase, domain 1"/>
    <property type="match status" value="1"/>
</dbReference>
<evidence type="ECO:0000313" key="12">
    <source>
        <dbReference type="EMBL" id="EGG06029.1"/>
    </source>
</evidence>
<dbReference type="InParanoid" id="F4RNQ5"/>
<dbReference type="STRING" id="747676.F4RNQ5"/>
<proteinExistence type="inferred from homology"/>
<evidence type="ECO:0000256" key="10">
    <source>
        <dbReference type="ARBA" id="ARBA00023315"/>
    </source>
</evidence>
<comment type="pathway">
    <text evidence="3">Sphingolipid metabolism.</text>
</comment>
<dbReference type="eggNOG" id="KOG1358">
    <property type="taxonomic scope" value="Eukaryota"/>
</dbReference>
<dbReference type="SUPFAM" id="SSF53383">
    <property type="entry name" value="PLP-dependent transferases"/>
    <property type="match status" value="1"/>
</dbReference>
<organism evidence="13">
    <name type="scientific">Melampsora larici-populina (strain 98AG31 / pathotype 3-4-7)</name>
    <name type="common">Poplar leaf rust fungus</name>
    <dbReference type="NCBI Taxonomy" id="747676"/>
    <lineage>
        <taxon>Eukaryota</taxon>
        <taxon>Fungi</taxon>
        <taxon>Dikarya</taxon>
        <taxon>Basidiomycota</taxon>
        <taxon>Pucciniomycotina</taxon>
        <taxon>Pucciniomycetes</taxon>
        <taxon>Pucciniales</taxon>
        <taxon>Melampsoraceae</taxon>
        <taxon>Melampsora</taxon>
    </lineage>
</organism>
<dbReference type="GO" id="GO:0030170">
    <property type="term" value="F:pyridoxal phosphate binding"/>
    <property type="evidence" value="ECO:0007669"/>
    <property type="project" value="InterPro"/>
</dbReference>
<evidence type="ECO:0000256" key="2">
    <source>
        <dbReference type="ARBA" id="ARBA00004760"/>
    </source>
</evidence>
<dbReference type="PANTHER" id="PTHR13693">
    <property type="entry name" value="CLASS II AMINOTRANSFERASE/8-AMINO-7-OXONONANOATE SYNTHASE"/>
    <property type="match status" value="1"/>
</dbReference>
<dbReference type="InterPro" id="IPR050087">
    <property type="entry name" value="AON_synthase_class-II"/>
</dbReference>
<evidence type="ECO:0000256" key="1">
    <source>
        <dbReference type="ARBA" id="ARBA00001933"/>
    </source>
</evidence>
<dbReference type="PANTHER" id="PTHR13693:SF2">
    <property type="entry name" value="SERINE PALMITOYLTRANSFERASE 1"/>
    <property type="match status" value="1"/>
</dbReference>
<dbReference type="EC" id="2.3.1.50" evidence="5"/>
<dbReference type="InterPro" id="IPR015422">
    <property type="entry name" value="PyrdxlP-dep_Trfase_small"/>
</dbReference>
<dbReference type="EMBL" id="GL883110">
    <property type="protein sequence ID" value="EGG06029.1"/>
    <property type="molecule type" value="Genomic_DNA"/>
</dbReference>
<evidence type="ECO:0000256" key="5">
    <source>
        <dbReference type="ARBA" id="ARBA00013220"/>
    </source>
</evidence>
<keyword evidence="7" id="KW-0663">Pyridoxal phosphate</keyword>
<keyword evidence="9" id="KW-0443">Lipid metabolism</keyword>
<gene>
    <name evidence="12" type="ORF">MELLADRAFT_43664</name>
</gene>
<keyword evidence="8" id="KW-0746">Sphingolipid metabolism</keyword>
<dbReference type="InterPro" id="IPR004839">
    <property type="entry name" value="Aminotransferase_I/II_large"/>
</dbReference>
<name>F4RNQ5_MELLP</name>
<protein>
    <recommendedName>
        <fullName evidence="5">serine C-palmitoyltransferase</fullName>
        <ecNumber evidence="5">2.3.1.50</ecNumber>
    </recommendedName>
</protein>
<dbReference type="GO" id="GO:0016020">
    <property type="term" value="C:membrane"/>
    <property type="evidence" value="ECO:0007669"/>
    <property type="project" value="GOC"/>
</dbReference>
<evidence type="ECO:0000256" key="3">
    <source>
        <dbReference type="ARBA" id="ARBA00004991"/>
    </source>
</evidence>
<dbReference type="GO" id="GO:0004758">
    <property type="term" value="F:serine C-palmitoyltransferase activity"/>
    <property type="evidence" value="ECO:0007669"/>
    <property type="project" value="TreeGrafter"/>
</dbReference>
<keyword evidence="10" id="KW-0012">Acyltransferase</keyword>
<dbReference type="VEuPathDB" id="FungiDB:MELLADRAFT_43664"/>
<dbReference type="InterPro" id="IPR015421">
    <property type="entry name" value="PyrdxlP-dep_Trfase_major"/>
</dbReference>
<evidence type="ECO:0000256" key="8">
    <source>
        <dbReference type="ARBA" id="ARBA00022919"/>
    </source>
</evidence>
<evidence type="ECO:0000256" key="7">
    <source>
        <dbReference type="ARBA" id="ARBA00022898"/>
    </source>
</evidence>
<dbReference type="GeneID" id="18928129"/>
<dbReference type="GO" id="GO:0005783">
    <property type="term" value="C:endoplasmic reticulum"/>
    <property type="evidence" value="ECO:0007669"/>
    <property type="project" value="TreeGrafter"/>
</dbReference>
<comment type="similarity">
    <text evidence="4">Belongs to the class-II pyridoxal-phosphate-dependent aminotransferase family.</text>
</comment>
<dbReference type="FunCoup" id="F4RNQ5">
    <property type="interactions" value="623"/>
</dbReference>
<evidence type="ECO:0000256" key="4">
    <source>
        <dbReference type="ARBA" id="ARBA00008392"/>
    </source>
</evidence>